<dbReference type="EMBL" id="JABJNZ010000058">
    <property type="protein sequence ID" value="MBT4870813.1"/>
    <property type="molecule type" value="Genomic_DNA"/>
</dbReference>
<gene>
    <name evidence="1" type="ORF">HON47_04520</name>
</gene>
<reference evidence="1" key="1">
    <citation type="journal article" date="2021" name="ISME J.">
        <title>Mercury methylation by metabolically versatile and cosmopolitan marine bacteria.</title>
        <authorList>
            <person name="Lin H."/>
            <person name="Ascher D.B."/>
            <person name="Myung Y."/>
            <person name="Lamborg C.H."/>
            <person name="Hallam S.J."/>
            <person name="Gionfriddo C.M."/>
            <person name="Holt K.E."/>
            <person name="Moreau J.W."/>
        </authorList>
    </citation>
    <scope>NUCLEOTIDE SEQUENCE</scope>
    <source>
        <strain evidence="1">SI075_bin30</strain>
    </source>
</reference>
<comment type="caution">
    <text evidence="1">The sequence shown here is derived from an EMBL/GenBank/DDBJ whole genome shotgun (WGS) entry which is preliminary data.</text>
</comment>
<evidence type="ECO:0000313" key="1">
    <source>
        <dbReference type="EMBL" id="MBT4870813.1"/>
    </source>
</evidence>
<dbReference type="InterPro" id="IPR036237">
    <property type="entry name" value="Xyl_isomerase-like_sf"/>
</dbReference>
<dbReference type="Proteomes" id="UP000722459">
    <property type="component" value="Unassembled WGS sequence"/>
</dbReference>
<dbReference type="SUPFAM" id="SSF51658">
    <property type="entry name" value="Xylose isomerase-like"/>
    <property type="match status" value="1"/>
</dbReference>
<dbReference type="Gene3D" id="3.20.20.150">
    <property type="entry name" value="Divalent-metal-dependent TIM barrel enzymes"/>
    <property type="match status" value="1"/>
</dbReference>
<sequence length="251" mass="29313">MDLGLKTYPIDLEKTKEVVDLFDFVELLIPPNYNPKELLNYNFSFNIHVAHEKFGYNPADIKQRELSKSLIQKALEAADLIKADYIVVHPGYSKDEKDELNVLDFFDDCFDKRMLIENCPIGAWQSNFFFSTPKKIAEFISRYKSSFLFDVGHAILSANTLNENIFDFISRFEKLNSKVHHVYGTEINSTLTEHHKHFHQVESDYSYLSMLNPESTFVFETDLVSRSERSDYEKNIAFLNSFLCEKETIKE</sequence>
<proteinExistence type="predicted"/>
<organism evidence="1 2">
    <name type="scientific">Candidatus Iainarchaeum sp</name>
    <dbReference type="NCBI Taxonomy" id="3101447"/>
    <lineage>
        <taxon>Archaea</taxon>
        <taxon>Candidatus Iainarchaeota</taxon>
        <taxon>Candidatus Iainarchaeia</taxon>
        <taxon>Candidatus Iainarchaeales</taxon>
        <taxon>Candidatus Iainarchaeaceae</taxon>
        <taxon>Candidatus Iainarchaeum</taxon>
    </lineage>
</organism>
<evidence type="ECO:0000313" key="2">
    <source>
        <dbReference type="Proteomes" id="UP000722459"/>
    </source>
</evidence>
<dbReference type="AlphaFoldDB" id="A0A8T5GFM4"/>
<protein>
    <submittedName>
        <fullName evidence="1">TIM barrel protein</fullName>
    </submittedName>
</protein>
<accession>A0A8T5GFM4</accession>
<name>A0A8T5GFM4_9ARCH</name>